<keyword evidence="2" id="KW-1185">Reference proteome</keyword>
<organism evidence="1 2">
    <name type="scientific">Trichonephila inaurata madagascariensis</name>
    <dbReference type="NCBI Taxonomy" id="2747483"/>
    <lineage>
        <taxon>Eukaryota</taxon>
        <taxon>Metazoa</taxon>
        <taxon>Ecdysozoa</taxon>
        <taxon>Arthropoda</taxon>
        <taxon>Chelicerata</taxon>
        <taxon>Arachnida</taxon>
        <taxon>Araneae</taxon>
        <taxon>Araneomorphae</taxon>
        <taxon>Entelegynae</taxon>
        <taxon>Araneoidea</taxon>
        <taxon>Nephilidae</taxon>
        <taxon>Trichonephila</taxon>
        <taxon>Trichonephila inaurata</taxon>
    </lineage>
</organism>
<name>A0A8X6ISA3_9ARAC</name>
<dbReference type="OrthoDB" id="6431880at2759"/>
<reference evidence="1" key="1">
    <citation type="submission" date="2020-08" db="EMBL/GenBank/DDBJ databases">
        <title>Multicomponent nature underlies the extraordinary mechanical properties of spider dragline silk.</title>
        <authorList>
            <person name="Kono N."/>
            <person name="Nakamura H."/>
            <person name="Mori M."/>
            <person name="Yoshida Y."/>
            <person name="Ohtoshi R."/>
            <person name="Malay A.D."/>
            <person name="Moran D.A.P."/>
            <person name="Tomita M."/>
            <person name="Numata K."/>
            <person name="Arakawa K."/>
        </authorList>
    </citation>
    <scope>NUCLEOTIDE SEQUENCE</scope>
</reference>
<protein>
    <submittedName>
        <fullName evidence="1">Uncharacterized protein</fullName>
    </submittedName>
</protein>
<sequence>MSFCRESRPAVIAGSDDALGEGKTDNGPAFTVLGTRNRRIAPIVIDSQCNATELLDQTGKFCDTSLEGCFENGKLRVFPTSAEEHRKIQKFISDKKLRWPLISN</sequence>
<comment type="caution">
    <text evidence="1">The sequence shown here is derived from an EMBL/GenBank/DDBJ whole genome shotgun (WGS) entry which is preliminary data.</text>
</comment>
<accession>A0A8X6ISA3</accession>
<evidence type="ECO:0000313" key="1">
    <source>
        <dbReference type="EMBL" id="GFS57343.1"/>
    </source>
</evidence>
<evidence type="ECO:0000313" key="2">
    <source>
        <dbReference type="Proteomes" id="UP000886998"/>
    </source>
</evidence>
<dbReference type="EMBL" id="BMAV01027222">
    <property type="protein sequence ID" value="GFS57343.1"/>
    <property type="molecule type" value="Genomic_DNA"/>
</dbReference>
<proteinExistence type="predicted"/>
<gene>
    <name evidence="1" type="ORF">TNIN_146721</name>
</gene>
<dbReference type="AlphaFoldDB" id="A0A8X6ISA3"/>
<dbReference type="Proteomes" id="UP000886998">
    <property type="component" value="Unassembled WGS sequence"/>
</dbReference>